<dbReference type="Pfam" id="PF00195">
    <property type="entry name" value="Chal_sti_synt_N"/>
    <property type="match status" value="1"/>
</dbReference>
<name>A0A2K1L7N2_PHYPA</name>
<dbReference type="Gramene" id="Pp3c1_9910V3.1">
    <property type="protein sequence ID" value="Pp3c1_9910V3.1"/>
    <property type="gene ID" value="Pp3c1_9910"/>
</dbReference>
<reference evidence="3" key="3">
    <citation type="submission" date="2020-12" db="UniProtKB">
        <authorList>
            <consortium name="EnsemblPlants"/>
        </authorList>
    </citation>
    <scope>IDENTIFICATION</scope>
</reference>
<dbReference type="PANTHER" id="PTHR11877:SF80">
    <property type="entry name" value="CHALCONE SYNTHASE 1"/>
    <property type="match status" value="1"/>
</dbReference>
<dbReference type="RefSeq" id="XP_073388961.1">
    <property type="nucleotide sequence ID" value="XM_073532860.1"/>
</dbReference>
<accession>A0A2K1L7N2</accession>
<dbReference type="Proteomes" id="UP000006727">
    <property type="component" value="Chromosome 1"/>
</dbReference>
<proteinExistence type="predicted"/>
<gene>
    <name evidence="3" type="primary">LOC112282421</name>
    <name evidence="2" type="ORF">PHYPA_000457</name>
</gene>
<dbReference type="PANTHER" id="PTHR11877">
    <property type="entry name" value="HYDROXYMETHYLGLUTARYL-COA SYNTHASE"/>
    <property type="match status" value="1"/>
</dbReference>
<evidence type="ECO:0000313" key="3">
    <source>
        <dbReference type="EnsemblPlants" id="Pp3c1_9910V3.1"/>
    </source>
</evidence>
<dbReference type="STRING" id="3218.A0A2K1L7N2"/>
<evidence type="ECO:0000313" key="4">
    <source>
        <dbReference type="Proteomes" id="UP000006727"/>
    </source>
</evidence>
<keyword evidence="4" id="KW-1185">Reference proteome</keyword>
<reference evidence="2 4" key="2">
    <citation type="journal article" date="2018" name="Plant J.">
        <title>The Physcomitrella patens chromosome-scale assembly reveals moss genome structure and evolution.</title>
        <authorList>
            <person name="Lang D."/>
            <person name="Ullrich K.K."/>
            <person name="Murat F."/>
            <person name="Fuchs J."/>
            <person name="Jenkins J."/>
            <person name="Haas F.B."/>
            <person name="Piednoel M."/>
            <person name="Gundlach H."/>
            <person name="Van Bel M."/>
            <person name="Meyberg R."/>
            <person name="Vives C."/>
            <person name="Morata J."/>
            <person name="Symeonidi A."/>
            <person name="Hiss M."/>
            <person name="Muchero W."/>
            <person name="Kamisugi Y."/>
            <person name="Saleh O."/>
            <person name="Blanc G."/>
            <person name="Decker E.L."/>
            <person name="van Gessel N."/>
            <person name="Grimwood J."/>
            <person name="Hayes R.D."/>
            <person name="Graham S.W."/>
            <person name="Gunter L.E."/>
            <person name="McDaniel S.F."/>
            <person name="Hoernstein S.N.W."/>
            <person name="Larsson A."/>
            <person name="Li F.W."/>
            <person name="Perroud P.F."/>
            <person name="Phillips J."/>
            <person name="Ranjan P."/>
            <person name="Rokshar D.S."/>
            <person name="Rothfels C.J."/>
            <person name="Schneider L."/>
            <person name="Shu S."/>
            <person name="Stevenson D.W."/>
            <person name="Thummler F."/>
            <person name="Tillich M."/>
            <person name="Villarreal Aguilar J.C."/>
            <person name="Widiez T."/>
            <person name="Wong G.K."/>
            <person name="Wymore A."/>
            <person name="Zhang Y."/>
            <person name="Zimmer A.D."/>
            <person name="Quatrano R.S."/>
            <person name="Mayer K.F.X."/>
            <person name="Goodstein D."/>
            <person name="Casacuberta J.M."/>
            <person name="Vandepoele K."/>
            <person name="Reski R."/>
            <person name="Cuming A.C."/>
            <person name="Tuskan G.A."/>
            <person name="Maumus F."/>
            <person name="Salse J."/>
            <person name="Schmutz J."/>
            <person name="Rensing S.A."/>
        </authorList>
    </citation>
    <scope>NUCLEOTIDE SEQUENCE [LARGE SCALE GENOMIC DNA]</scope>
    <source>
        <strain evidence="3 4">cv. Gransden 2004</strain>
    </source>
</reference>
<dbReference type="Gene3D" id="3.40.47.10">
    <property type="match status" value="1"/>
</dbReference>
<evidence type="ECO:0000313" key="2">
    <source>
        <dbReference type="EMBL" id="PNR62033.1"/>
    </source>
</evidence>
<evidence type="ECO:0000259" key="1">
    <source>
        <dbReference type="Pfam" id="PF00195"/>
    </source>
</evidence>
<feature type="domain" description="Chalcone/stilbene synthase N-terminal" evidence="1">
    <location>
        <begin position="88"/>
        <end position="306"/>
    </location>
</feature>
<dbReference type="InterPro" id="IPR001099">
    <property type="entry name" value="Chalcone/stilbene_synt_N"/>
</dbReference>
<dbReference type="OrthoDB" id="329835at2759"/>
<dbReference type="AlphaFoldDB" id="A0A2K1L7N2"/>
<dbReference type="EnsemblPlants" id="Pp3c1_9910V3.1">
    <property type="protein sequence ID" value="Pp3c1_9910V3.1"/>
    <property type="gene ID" value="Pp3c1_9910"/>
</dbReference>
<dbReference type="GeneID" id="112282421"/>
<protein>
    <recommendedName>
        <fullName evidence="1">Chalcone/stilbene synthase N-terminal domain-containing protein</fullName>
    </recommendedName>
</protein>
<organism evidence="2">
    <name type="scientific">Physcomitrium patens</name>
    <name type="common">Spreading-leaved earth moss</name>
    <name type="synonym">Physcomitrella patens</name>
    <dbReference type="NCBI Taxonomy" id="3218"/>
    <lineage>
        <taxon>Eukaryota</taxon>
        <taxon>Viridiplantae</taxon>
        <taxon>Streptophyta</taxon>
        <taxon>Embryophyta</taxon>
        <taxon>Bryophyta</taxon>
        <taxon>Bryophytina</taxon>
        <taxon>Bryopsida</taxon>
        <taxon>Funariidae</taxon>
        <taxon>Funariales</taxon>
        <taxon>Funariaceae</taxon>
        <taxon>Physcomitrium</taxon>
    </lineage>
</organism>
<dbReference type="RefSeq" id="XP_024375764.1">
    <property type="nucleotide sequence ID" value="XM_024519996.2"/>
</dbReference>
<dbReference type="Gramene" id="Pp3c1_9910V3.2">
    <property type="protein sequence ID" value="Pp3c1_9910V3.2"/>
    <property type="gene ID" value="Pp3c1_9910"/>
</dbReference>
<dbReference type="InterPro" id="IPR011141">
    <property type="entry name" value="Polyketide_synthase_type-III"/>
</dbReference>
<dbReference type="EMBL" id="ABEU02000001">
    <property type="protein sequence ID" value="PNR62033.1"/>
    <property type="molecule type" value="Genomic_DNA"/>
</dbReference>
<dbReference type="PaxDb" id="3218-PP1S38_8V6.1"/>
<reference evidence="2 4" key="1">
    <citation type="journal article" date="2008" name="Science">
        <title>The Physcomitrella genome reveals evolutionary insights into the conquest of land by plants.</title>
        <authorList>
            <person name="Rensing S."/>
            <person name="Lang D."/>
            <person name="Zimmer A."/>
            <person name="Terry A."/>
            <person name="Salamov A."/>
            <person name="Shapiro H."/>
            <person name="Nishiyama T."/>
            <person name="Perroud P.-F."/>
            <person name="Lindquist E."/>
            <person name="Kamisugi Y."/>
            <person name="Tanahashi T."/>
            <person name="Sakakibara K."/>
            <person name="Fujita T."/>
            <person name="Oishi K."/>
            <person name="Shin-I T."/>
            <person name="Kuroki Y."/>
            <person name="Toyoda A."/>
            <person name="Suzuki Y."/>
            <person name="Hashimoto A."/>
            <person name="Yamaguchi K."/>
            <person name="Sugano A."/>
            <person name="Kohara Y."/>
            <person name="Fujiyama A."/>
            <person name="Anterola A."/>
            <person name="Aoki S."/>
            <person name="Ashton N."/>
            <person name="Barbazuk W.B."/>
            <person name="Barker E."/>
            <person name="Bennetzen J."/>
            <person name="Bezanilla M."/>
            <person name="Blankenship R."/>
            <person name="Cho S.H."/>
            <person name="Dutcher S."/>
            <person name="Estelle M."/>
            <person name="Fawcett J.A."/>
            <person name="Gundlach H."/>
            <person name="Hanada K."/>
            <person name="Heyl A."/>
            <person name="Hicks K.A."/>
            <person name="Hugh J."/>
            <person name="Lohr M."/>
            <person name="Mayer K."/>
            <person name="Melkozernov A."/>
            <person name="Murata T."/>
            <person name="Nelson D."/>
            <person name="Pils B."/>
            <person name="Prigge M."/>
            <person name="Reiss B."/>
            <person name="Renner T."/>
            <person name="Rombauts S."/>
            <person name="Rushton P."/>
            <person name="Sanderfoot A."/>
            <person name="Schween G."/>
            <person name="Shiu S.-H."/>
            <person name="Stueber K."/>
            <person name="Theodoulou F.L."/>
            <person name="Tu H."/>
            <person name="Van de Peer Y."/>
            <person name="Verrier P.J."/>
            <person name="Waters E."/>
            <person name="Wood A."/>
            <person name="Yang L."/>
            <person name="Cove D."/>
            <person name="Cuming A."/>
            <person name="Hasebe M."/>
            <person name="Lucas S."/>
            <person name="Mishler D.B."/>
            <person name="Reski R."/>
            <person name="Grigoriev I."/>
            <person name="Quatrano R.S."/>
            <person name="Boore J.L."/>
        </authorList>
    </citation>
    <scope>NUCLEOTIDE SEQUENCE [LARGE SCALE GENOMIC DNA]</scope>
    <source>
        <strain evidence="3 4">cv. Gransden 2004</strain>
    </source>
</reference>
<dbReference type="InterPro" id="IPR016039">
    <property type="entry name" value="Thiolase-like"/>
</dbReference>
<dbReference type="EnsemblPlants" id="Pp3c1_9910V3.2">
    <property type="protein sequence ID" value="Pp3c1_9910V3.2"/>
    <property type="gene ID" value="Pp3c1_9910"/>
</dbReference>
<dbReference type="GO" id="GO:0016747">
    <property type="term" value="F:acyltransferase activity, transferring groups other than amino-acyl groups"/>
    <property type="evidence" value="ECO:0007669"/>
    <property type="project" value="InterPro"/>
</dbReference>
<sequence>MALCFDNGRCPWLSCSLVEAGSAGEASSLNGISAVSAHGNSKSLQPDEDVTCLLQADALAGIKGATSAYPKSKRSNRSVARVPVSLNCKSPSCVLGTGTATPDRVFPMSDFARDILHGFGENDTPAVREFSARVCKGSGIFKKNMAHGREMYHGDPNMQTFGAPSLDKRMDLFAPEAIKFGTLSAELAISNWGGDKSKITHLITYSTSGMTSPALDMQLIKALGLRQTVKHFWVSLMGCHAGLIGIRTAAEIAQADAAFRVLVVCVEINSAQAQPLNPAGLQDLNNHVVSIIFGDGAAGVIVGTQPTEHETPIFQVDRCFTSYIPDTDHHITAKLSQSGLKATLNKNVPSVVG</sequence>
<dbReference type="SUPFAM" id="SSF53901">
    <property type="entry name" value="Thiolase-like"/>
    <property type="match status" value="1"/>
</dbReference>